<protein>
    <submittedName>
        <fullName evidence="1">Class I adenylate-forming enzyme family protein</fullName>
    </submittedName>
</protein>
<comment type="caution">
    <text evidence="1">The sequence shown here is derived from an EMBL/GenBank/DDBJ whole genome shotgun (WGS) entry which is preliminary data.</text>
</comment>
<accession>A0ACC7NVQ7</accession>
<dbReference type="EMBL" id="JBJURJ010000005">
    <property type="protein sequence ID" value="MFM9328462.1"/>
    <property type="molecule type" value="Genomic_DNA"/>
</dbReference>
<sequence>MDRKWGSWFRETARSGRGVWYSEGGKLIRMDYSDMYAGALALSEILQEERDCTGTFLAVIWMEQSPGYLQALMAVLLAGGIAVPVHPRATKEEVRELCRFLEAELAIVPGERISAFNRSDTLDGNVSYPAAVMDGECGIVQRLHPNGLRSVHTRSYSPPPEASVIFMSSGSTGKPKGIMLSDCNMLSNVRSIQDYIRLTADDRVLLTKSFGYSSTITGEWLLALDRGADLFLFDGVLHPLELIRLVKAHGITFLCTVPSAVVPWMKSSLWKKEDLATLERMIIVGGAVPPDTLLELKQRIPWVDIMPSYGLTEASPRVSYLPAEELWLRPGSAGIPVPGVEITVRRPDGGEADPEEQGEIFVSGPNVMLGYYNMPERTRETLTPQGLRTRDLGCKDREGFLYVAGRGDTALNAGGHTVYPEQIEAVLATHPAVGSVGVTSYTAEEGERLVAFIEQAGGSAVEAGELCEELSAYVRSTMSPMYRPKEIRIVSGLPITNSGKLDRAALRIWAMECERIVSEGGIR</sequence>
<reference evidence="1" key="1">
    <citation type="submission" date="2024-12" db="EMBL/GenBank/DDBJ databases">
        <authorList>
            <person name="Wu N."/>
        </authorList>
    </citation>
    <scope>NUCLEOTIDE SEQUENCE</scope>
    <source>
        <strain evidence="1">P15</strain>
    </source>
</reference>
<dbReference type="Proteomes" id="UP001631969">
    <property type="component" value="Unassembled WGS sequence"/>
</dbReference>
<organism evidence="1 2">
    <name type="scientific">Paenibacillus mesotrionivorans</name>
    <dbReference type="NCBI Taxonomy" id="3160968"/>
    <lineage>
        <taxon>Bacteria</taxon>
        <taxon>Bacillati</taxon>
        <taxon>Bacillota</taxon>
        <taxon>Bacilli</taxon>
        <taxon>Bacillales</taxon>
        <taxon>Paenibacillaceae</taxon>
        <taxon>Paenibacillus</taxon>
    </lineage>
</organism>
<name>A0ACC7NVQ7_9BACL</name>
<keyword evidence="2" id="KW-1185">Reference proteome</keyword>
<proteinExistence type="predicted"/>
<gene>
    <name evidence="1" type="ORF">ACI1P1_09200</name>
</gene>
<evidence type="ECO:0000313" key="2">
    <source>
        <dbReference type="Proteomes" id="UP001631969"/>
    </source>
</evidence>
<evidence type="ECO:0000313" key="1">
    <source>
        <dbReference type="EMBL" id="MFM9328462.1"/>
    </source>
</evidence>